<protein>
    <submittedName>
        <fullName evidence="1">Uncharacterized protein</fullName>
    </submittedName>
</protein>
<dbReference type="AlphaFoldDB" id="A0A137PDJ7"/>
<keyword evidence="2" id="KW-1185">Reference proteome</keyword>
<proteinExistence type="predicted"/>
<dbReference type="Proteomes" id="UP000070444">
    <property type="component" value="Unassembled WGS sequence"/>
</dbReference>
<name>A0A137PDJ7_CONC2</name>
<evidence type="ECO:0000313" key="2">
    <source>
        <dbReference type="Proteomes" id="UP000070444"/>
    </source>
</evidence>
<sequence>MEFYNCAEYSGPIPQSFFDYIYEDYWSKDQNSCIVSNSTIPLPGNEWTGVPSIRK</sequence>
<accession>A0A137PDJ7</accession>
<evidence type="ECO:0000313" key="1">
    <source>
        <dbReference type="EMBL" id="KXN73060.1"/>
    </source>
</evidence>
<gene>
    <name evidence="1" type="ORF">CONCODRAFT_4081</name>
</gene>
<feature type="non-terminal residue" evidence="1">
    <location>
        <position position="55"/>
    </location>
</feature>
<organism evidence="1 2">
    <name type="scientific">Conidiobolus coronatus (strain ATCC 28846 / CBS 209.66 / NRRL 28638)</name>
    <name type="common">Delacroixia coronata</name>
    <dbReference type="NCBI Taxonomy" id="796925"/>
    <lineage>
        <taxon>Eukaryota</taxon>
        <taxon>Fungi</taxon>
        <taxon>Fungi incertae sedis</taxon>
        <taxon>Zoopagomycota</taxon>
        <taxon>Entomophthoromycotina</taxon>
        <taxon>Entomophthoromycetes</taxon>
        <taxon>Entomophthorales</taxon>
        <taxon>Ancylistaceae</taxon>
        <taxon>Conidiobolus</taxon>
    </lineage>
</organism>
<dbReference type="EMBL" id="KQ964442">
    <property type="protein sequence ID" value="KXN73060.1"/>
    <property type="molecule type" value="Genomic_DNA"/>
</dbReference>
<reference evidence="1 2" key="1">
    <citation type="journal article" date="2015" name="Genome Biol. Evol.">
        <title>Phylogenomic analyses indicate that early fungi evolved digesting cell walls of algal ancestors of land plants.</title>
        <authorList>
            <person name="Chang Y."/>
            <person name="Wang S."/>
            <person name="Sekimoto S."/>
            <person name="Aerts A.L."/>
            <person name="Choi C."/>
            <person name="Clum A."/>
            <person name="LaButti K.M."/>
            <person name="Lindquist E.A."/>
            <person name="Yee Ngan C."/>
            <person name="Ohm R.A."/>
            <person name="Salamov A.A."/>
            <person name="Grigoriev I.V."/>
            <person name="Spatafora J.W."/>
            <person name="Berbee M.L."/>
        </authorList>
    </citation>
    <scope>NUCLEOTIDE SEQUENCE [LARGE SCALE GENOMIC DNA]</scope>
    <source>
        <strain evidence="1 2">NRRL 28638</strain>
    </source>
</reference>